<dbReference type="InterPro" id="IPR052564">
    <property type="entry name" value="N-acetyltrans/Recomb-assoc"/>
</dbReference>
<dbReference type="SUPFAM" id="SSF55729">
    <property type="entry name" value="Acyl-CoA N-acyltransferases (Nat)"/>
    <property type="match status" value="1"/>
</dbReference>
<evidence type="ECO:0000313" key="3">
    <source>
        <dbReference type="Proteomes" id="UP000199399"/>
    </source>
</evidence>
<organism evidence="2 3">
    <name type="scientific">Sulfitobacter delicatus</name>
    <dbReference type="NCBI Taxonomy" id="218672"/>
    <lineage>
        <taxon>Bacteria</taxon>
        <taxon>Pseudomonadati</taxon>
        <taxon>Pseudomonadota</taxon>
        <taxon>Alphaproteobacteria</taxon>
        <taxon>Rhodobacterales</taxon>
        <taxon>Roseobacteraceae</taxon>
        <taxon>Sulfitobacter</taxon>
    </lineage>
</organism>
<dbReference type="Proteomes" id="UP000199399">
    <property type="component" value="Unassembled WGS sequence"/>
</dbReference>
<accession>A0A1G7HZZ5</accession>
<dbReference type="STRING" id="218672.SAMN04489759_101266"/>
<dbReference type="OrthoDB" id="9789081at2"/>
<dbReference type="Pfam" id="PF13673">
    <property type="entry name" value="Acetyltransf_10"/>
    <property type="match status" value="1"/>
</dbReference>
<dbReference type="EMBL" id="FNBP01000001">
    <property type="protein sequence ID" value="SDF05958.1"/>
    <property type="molecule type" value="Genomic_DNA"/>
</dbReference>
<dbReference type="PROSITE" id="PS51186">
    <property type="entry name" value="GNAT"/>
    <property type="match status" value="1"/>
</dbReference>
<protein>
    <submittedName>
        <fullName evidence="2">Acetyltransferase, GNAT family</fullName>
    </submittedName>
</protein>
<keyword evidence="2" id="KW-0808">Transferase</keyword>
<proteinExistence type="predicted"/>
<dbReference type="InterPro" id="IPR016181">
    <property type="entry name" value="Acyl_CoA_acyltransferase"/>
</dbReference>
<keyword evidence="3" id="KW-1185">Reference proteome</keyword>
<dbReference type="GO" id="GO:0016747">
    <property type="term" value="F:acyltransferase activity, transferring groups other than amino-acyl groups"/>
    <property type="evidence" value="ECO:0007669"/>
    <property type="project" value="InterPro"/>
</dbReference>
<dbReference type="PANTHER" id="PTHR43451:SF1">
    <property type="entry name" value="ACETYLTRANSFERASE"/>
    <property type="match status" value="1"/>
</dbReference>
<feature type="domain" description="N-acetyltransferase" evidence="1">
    <location>
        <begin position="6"/>
        <end position="157"/>
    </location>
</feature>
<reference evidence="3" key="1">
    <citation type="submission" date="2016-10" db="EMBL/GenBank/DDBJ databases">
        <authorList>
            <person name="Varghese N."/>
            <person name="Submissions S."/>
        </authorList>
    </citation>
    <scope>NUCLEOTIDE SEQUENCE [LARGE SCALE GENOMIC DNA]</scope>
    <source>
        <strain evidence="3">DSM 16477</strain>
    </source>
</reference>
<evidence type="ECO:0000259" key="1">
    <source>
        <dbReference type="PROSITE" id="PS51186"/>
    </source>
</evidence>
<evidence type="ECO:0000313" key="2">
    <source>
        <dbReference type="EMBL" id="SDF05958.1"/>
    </source>
</evidence>
<name>A0A1G7HZZ5_9RHOB</name>
<sequence>MGEGGLTLRAAGGADYDSLGQVMFDAIHAGTSVYSAAERRAWLDAPPTGARWAAKLAGQQVVLAEREGAVIGFMTLAAGHIDLAFVAAKAQGQGVFRALYAQVERQAQTQGETRLHAHASLMARPAFEAVGFHVIRAERVARAGEYLDRFEMEKTLT</sequence>
<dbReference type="CDD" id="cd04301">
    <property type="entry name" value="NAT_SF"/>
    <property type="match status" value="1"/>
</dbReference>
<dbReference type="RefSeq" id="WP_093738377.1">
    <property type="nucleotide sequence ID" value="NZ_FNBP01000001.1"/>
</dbReference>
<dbReference type="PANTHER" id="PTHR43451">
    <property type="entry name" value="ACETYLTRANSFERASE (GNAT) FAMILY PROTEIN"/>
    <property type="match status" value="1"/>
</dbReference>
<dbReference type="Gene3D" id="3.40.630.30">
    <property type="match status" value="1"/>
</dbReference>
<gene>
    <name evidence="2" type="ORF">SAMN04489759_101266</name>
</gene>
<dbReference type="InterPro" id="IPR000182">
    <property type="entry name" value="GNAT_dom"/>
</dbReference>
<dbReference type="AlphaFoldDB" id="A0A1G7HZZ5"/>